<accession>A0A542ZC08</accession>
<name>A0A542ZC08_9ACTN</name>
<comment type="caution">
    <text evidence="7">The sequence shown here is derived from an EMBL/GenBank/DDBJ whole genome shotgun (WGS) entry which is preliminary data.</text>
</comment>
<keyword evidence="2" id="KW-1003">Cell membrane</keyword>
<dbReference type="GO" id="GO:0005886">
    <property type="term" value="C:plasma membrane"/>
    <property type="evidence" value="ECO:0007669"/>
    <property type="project" value="UniProtKB-SubCell"/>
</dbReference>
<evidence type="ECO:0000256" key="6">
    <source>
        <dbReference type="SAM" id="Phobius"/>
    </source>
</evidence>
<evidence type="ECO:0000256" key="4">
    <source>
        <dbReference type="ARBA" id="ARBA00022989"/>
    </source>
</evidence>
<dbReference type="GO" id="GO:0015075">
    <property type="term" value="F:monoatomic ion transmembrane transporter activity"/>
    <property type="evidence" value="ECO:0007669"/>
    <property type="project" value="InterPro"/>
</dbReference>
<feature type="transmembrane region" description="Helical" evidence="6">
    <location>
        <begin position="6"/>
        <end position="23"/>
    </location>
</feature>
<organism evidence="7 8">
    <name type="scientific">Propioniferax innocua</name>
    <dbReference type="NCBI Taxonomy" id="1753"/>
    <lineage>
        <taxon>Bacteria</taxon>
        <taxon>Bacillati</taxon>
        <taxon>Actinomycetota</taxon>
        <taxon>Actinomycetes</taxon>
        <taxon>Propionibacteriales</taxon>
        <taxon>Propionibacteriaceae</taxon>
        <taxon>Propioniferax</taxon>
    </lineage>
</organism>
<keyword evidence="3 6" id="KW-0812">Transmembrane</keyword>
<proteinExistence type="predicted"/>
<comment type="subcellular location">
    <subcellularLocation>
        <location evidence="1">Cell membrane</location>
        <topology evidence="1">Multi-pass membrane protein</topology>
    </subcellularLocation>
</comment>
<sequence length="86" mass="8770">MTAIVWVTMIMLGASILIGLARIATATDGGTRAIVGDLVFFSGIGIIMGLSILDESSVAIDAAVLASIVGVLATVALARIITRGRR</sequence>
<keyword evidence="4 6" id="KW-1133">Transmembrane helix</keyword>
<evidence type="ECO:0000313" key="8">
    <source>
        <dbReference type="Proteomes" id="UP000316196"/>
    </source>
</evidence>
<keyword evidence="5 6" id="KW-0472">Membrane</keyword>
<reference evidence="7 8" key="1">
    <citation type="submission" date="2019-06" db="EMBL/GenBank/DDBJ databases">
        <title>Sequencing the genomes of 1000 actinobacteria strains.</title>
        <authorList>
            <person name="Klenk H.-P."/>
        </authorList>
    </citation>
    <scope>NUCLEOTIDE SEQUENCE [LARGE SCALE GENOMIC DNA]</scope>
    <source>
        <strain evidence="7 8">DSM 8251</strain>
    </source>
</reference>
<evidence type="ECO:0000256" key="1">
    <source>
        <dbReference type="ARBA" id="ARBA00004651"/>
    </source>
</evidence>
<evidence type="ECO:0000256" key="2">
    <source>
        <dbReference type="ARBA" id="ARBA00022475"/>
    </source>
</evidence>
<dbReference type="AlphaFoldDB" id="A0A542ZC08"/>
<evidence type="ECO:0000256" key="5">
    <source>
        <dbReference type="ARBA" id="ARBA00023136"/>
    </source>
</evidence>
<evidence type="ECO:0000313" key="7">
    <source>
        <dbReference type="EMBL" id="TQL57874.1"/>
    </source>
</evidence>
<dbReference type="Pfam" id="PF04066">
    <property type="entry name" value="MrpF_PhaF"/>
    <property type="match status" value="1"/>
</dbReference>
<feature type="transmembrane region" description="Helical" evidence="6">
    <location>
        <begin position="35"/>
        <end position="53"/>
    </location>
</feature>
<dbReference type="InterPro" id="IPR007208">
    <property type="entry name" value="MrpF/PhaF-like"/>
</dbReference>
<keyword evidence="8" id="KW-1185">Reference proteome</keyword>
<feature type="transmembrane region" description="Helical" evidence="6">
    <location>
        <begin position="59"/>
        <end position="81"/>
    </location>
</feature>
<protein>
    <submittedName>
        <fullName evidence="7">Multicomponent Na+:H+ antiporter subunit F</fullName>
    </submittedName>
</protein>
<gene>
    <name evidence="7" type="ORF">FB460_1719</name>
</gene>
<dbReference type="OrthoDB" id="4966261at2"/>
<evidence type="ECO:0000256" key="3">
    <source>
        <dbReference type="ARBA" id="ARBA00022692"/>
    </source>
</evidence>
<dbReference type="EMBL" id="VFOR01000002">
    <property type="protein sequence ID" value="TQL57874.1"/>
    <property type="molecule type" value="Genomic_DNA"/>
</dbReference>
<dbReference type="Proteomes" id="UP000316196">
    <property type="component" value="Unassembled WGS sequence"/>
</dbReference>
<dbReference type="RefSeq" id="WP_142093695.1">
    <property type="nucleotide sequence ID" value="NZ_BAAAMD010000004.1"/>
</dbReference>